<accession>A0AAV5EDR0</accession>
<proteinExistence type="predicted"/>
<feature type="compositionally biased region" description="Acidic residues" evidence="1">
    <location>
        <begin position="8"/>
        <end position="21"/>
    </location>
</feature>
<dbReference type="InterPro" id="IPR043502">
    <property type="entry name" value="DNA/RNA_pol_sf"/>
</dbReference>
<dbReference type="PANTHER" id="PTHR46238:SF11">
    <property type="entry name" value="AGAMOUS-LIKE MADS-BOX PROTEIN AGL16"/>
    <property type="match status" value="1"/>
</dbReference>
<dbReference type="InterPro" id="IPR000477">
    <property type="entry name" value="RT_dom"/>
</dbReference>
<keyword evidence="4" id="KW-1185">Reference proteome</keyword>
<feature type="region of interest" description="Disordered" evidence="1">
    <location>
        <begin position="387"/>
        <end position="463"/>
    </location>
</feature>
<comment type="caution">
    <text evidence="3">The sequence shown here is derived from an EMBL/GenBank/DDBJ whole genome shotgun (WGS) entry which is preliminary data.</text>
</comment>
<feature type="region of interest" description="Disordered" evidence="1">
    <location>
        <begin position="1"/>
        <end position="72"/>
    </location>
</feature>
<reference evidence="3" key="2">
    <citation type="submission" date="2021-12" db="EMBL/GenBank/DDBJ databases">
        <title>Resequencing data analysis of finger millet.</title>
        <authorList>
            <person name="Hatakeyama M."/>
            <person name="Aluri S."/>
            <person name="Balachadran M.T."/>
            <person name="Sivarajan S.R."/>
            <person name="Poveda L."/>
            <person name="Shimizu-Inatsugi R."/>
            <person name="Schlapbach R."/>
            <person name="Sreeman S.M."/>
            <person name="Shimizu K.K."/>
        </authorList>
    </citation>
    <scope>NUCLEOTIDE SEQUENCE</scope>
</reference>
<protein>
    <recommendedName>
        <fullName evidence="2">Reverse transcriptase domain-containing protein</fullName>
    </recommendedName>
</protein>
<feature type="compositionally biased region" description="Polar residues" evidence="1">
    <location>
        <begin position="216"/>
        <end position="230"/>
    </location>
</feature>
<evidence type="ECO:0000313" key="4">
    <source>
        <dbReference type="Proteomes" id="UP001054889"/>
    </source>
</evidence>
<dbReference type="Gene3D" id="3.30.70.270">
    <property type="match status" value="1"/>
</dbReference>
<organism evidence="3 4">
    <name type="scientific">Eleusine coracana subsp. coracana</name>
    <dbReference type="NCBI Taxonomy" id="191504"/>
    <lineage>
        <taxon>Eukaryota</taxon>
        <taxon>Viridiplantae</taxon>
        <taxon>Streptophyta</taxon>
        <taxon>Embryophyta</taxon>
        <taxon>Tracheophyta</taxon>
        <taxon>Spermatophyta</taxon>
        <taxon>Magnoliopsida</taxon>
        <taxon>Liliopsida</taxon>
        <taxon>Poales</taxon>
        <taxon>Poaceae</taxon>
        <taxon>PACMAD clade</taxon>
        <taxon>Chloridoideae</taxon>
        <taxon>Cynodonteae</taxon>
        <taxon>Eleusininae</taxon>
        <taxon>Eleusine</taxon>
    </lineage>
</organism>
<feature type="region of interest" description="Disordered" evidence="1">
    <location>
        <begin position="216"/>
        <end position="243"/>
    </location>
</feature>
<name>A0AAV5EDR0_ELECO</name>
<evidence type="ECO:0000313" key="3">
    <source>
        <dbReference type="EMBL" id="GJN20677.1"/>
    </source>
</evidence>
<dbReference type="Pfam" id="PF00078">
    <property type="entry name" value="RVT_1"/>
    <property type="match status" value="1"/>
</dbReference>
<dbReference type="EMBL" id="BQKI01000075">
    <property type="protein sequence ID" value="GJN20677.1"/>
    <property type="molecule type" value="Genomic_DNA"/>
</dbReference>
<feature type="compositionally biased region" description="Polar residues" evidence="1">
    <location>
        <begin position="428"/>
        <end position="455"/>
    </location>
</feature>
<dbReference type="SUPFAM" id="SSF54001">
    <property type="entry name" value="Cysteine proteinases"/>
    <property type="match status" value="1"/>
</dbReference>
<evidence type="ECO:0000256" key="1">
    <source>
        <dbReference type="SAM" id="MobiDB-lite"/>
    </source>
</evidence>
<feature type="compositionally biased region" description="Polar residues" evidence="1">
    <location>
        <begin position="59"/>
        <end position="72"/>
    </location>
</feature>
<gene>
    <name evidence="3" type="primary">gb08080</name>
    <name evidence="3" type="ORF">PR202_gb08080</name>
</gene>
<evidence type="ECO:0000259" key="2">
    <source>
        <dbReference type="Pfam" id="PF00078"/>
    </source>
</evidence>
<reference evidence="3" key="1">
    <citation type="journal article" date="2018" name="DNA Res.">
        <title>Multiple hybrid de novo genome assembly of finger millet, an orphan allotetraploid crop.</title>
        <authorList>
            <person name="Hatakeyama M."/>
            <person name="Aluri S."/>
            <person name="Balachadran M.T."/>
            <person name="Sivarajan S.R."/>
            <person name="Patrignani A."/>
            <person name="Gruter S."/>
            <person name="Poveda L."/>
            <person name="Shimizu-Inatsugi R."/>
            <person name="Baeten J."/>
            <person name="Francoijs K.J."/>
            <person name="Nataraja K.N."/>
            <person name="Reddy Y.A.N."/>
            <person name="Phadnis S."/>
            <person name="Ravikumar R.L."/>
            <person name="Schlapbach R."/>
            <person name="Sreeman S.M."/>
            <person name="Shimizu K.K."/>
        </authorList>
    </citation>
    <scope>NUCLEOTIDE SEQUENCE</scope>
</reference>
<dbReference type="Proteomes" id="UP001054889">
    <property type="component" value="Unassembled WGS sequence"/>
</dbReference>
<feature type="region of interest" description="Disordered" evidence="1">
    <location>
        <begin position="272"/>
        <end position="311"/>
    </location>
</feature>
<feature type="compositionally biased region" description="Polar residues" evidence="1">
    <location>
        <begin position="297"/>
        <end position="306"/>
    </location>
</feature>
<dbReference type="InterPro" id="IPR038765">
    <property type="entry name" value="Papain-like_cys_pep_sf"/>
</dbReference>
<dbReference type="AlphaFoldDB" id="A0AAV5EDR0"/>
<sequence>MAESETTNSDDDSMYEEEGSDDNVIGQQQHTHMADVISSYNGGEDCSTRNTRRGPKTLGRSSNKQSEAPATTNALSRHFVEWIADHIDENCMDIHTSGKIIPITPLSIHKALGLHLGGPDIAESLIKNIDETCYVVGAVHEEQVQNLRQGLEERFGYLPRHMIDGMCCLHEDFLLHNFRPPHYTPDELILAIFQYMQDMTQCTASMENPEENMNDANQAINDRSSDNQNLGHDGVNEHGAEDDVISDKDIDKTIAECGGANGALEATVIVESQNSGSKDEVISPRKRKRKGKACISSPESSDSVASRTRHKLATKSIGKSPLCETRTASNCCDEGGSKENPLHVEDIGIKRSGCDKNVETMKQALDFAFRGQGWSWKNACSEQEQVQSKTKSPYFNSPSVPPFRIFDDEDDLGNYVADPRKRRPVGQSDPTLPRKSTSKSQRNSSETSCGQNTNVHNDKVNDDHEDVLIMESLPFTDETSEEFAKRRKCQTTPVVDAEVSSLAISPVVPPEQAVPLASQETREDVAIIGSKTLSQKCSDLSNESDKMYNWSFGSAQHAAGSSSGKMAMYRPRRKDIIAYKNVRVKFGSLGSSLRLGGKVETYVLNALCKKIFDKTHAKRSLKHFFFTPISLFFPIFFENHWCVIVALIKEWVWAVLEPCLRDFGPDLLSIDMLKLFFEVDGIFIMKFLEEWEPTVDLKSKFEPSDAPNIQIKYANEMIFHQNNVANEGLSILKSSDNDVYSKYFEALTLLELLRTSSVEKHNGGQNSQGSALSPYLFALVMDEVTREIQSDVPWCMLFADDVVLVDESRDGVNRKLELWRHTLECKGFRLSRAKTEYMMCEFSVTRHEDGDVSLNGQLVAKKDTFRYLGSMLQKDGDIDEDVRHRISAGWLKMASSIRRLMRQEGATKAKSLFGTVESSGLLSSSIGTVESGIASSAAGTNVQRPQLCWETEKYFHYLIEFDPFAYNL</sequence>
<dbReference type="InterPro" id="IPR043128">
    <property type="entry name" value="Rev_trsase/Diguanyl_cyclase"/>
</dbReference>
<dbReference type="PANTHER" id="PTHR46238">
    <property type="entry name" value="REVERSE TRANSCRIPTASE DOMAIN-CONTAINING PROTEIN"/>
    <property type="match status" value="1"/>
</dbReference>
<feature type="compositionally biased region" description="Polar residues" evidence="1">
    <location>
        <begin position="387"/>
        <end position="398"/>
    </location>
</feature>
<feature type="compositionally biased region" description="Basic and acidic residues" evidence="1">
    <location>
        <begin position="234"/>
        <end position="243"/>
    </location>
</feature>
<dbReference type="SUPFAM" id="SSF56672">
    <property type="entry name" value="DNA/RNA polymerases"/>
    <property type="match status" value="1"/>
</dbReference>
<feature type="domain" description="Reverse transcriptase" evidence="2">
    <location>
        <begin position="767"/>
        <end position="870"/>
    </location>
</feature>